<dbReference type="InterPro" id="IPR053021">
    <property type="entry name" value="Chloroplast_ADK"/>
</dbReference>
<sequence>MVFPDSLETSISQAVEATKSAIADHKTLLQIEIAIPELKPLPVAQQYLSQLPNLGENVKVFFSDTGAAALARHQWKDISYELRGIEELIDPVQPENDAFVFIAPTPVEVGKVEQICSQAGDRVCILLNPKLEDVSIVGIGMAGRTLRERFLNNIESCYSFLPLERGAVIRSYPSEWQIWWAEGEEDEHQILATEESRPSGERIGQLLASSTTTEDNRKPGLLDNMQQFWKALTQ</sequence>
<dbReference type="InterPro" id="IPR018962">
    <property type="entry name" value="DUF1995"/>
</dbReference>
<dbReference type="PANTHER" id="PTHR35509">
    <property type="entry name" value="DOMAIN PROTEIN, PUTATIVE (DUF1995)-RELATED"/>
    <property type="match status" value="1"/>
</dbReference>
<reference evidence="2 3" key="1">
    <citation type="journal article" date="2008" name="Proc. Natl. Acad. Sci. U.S.A.">
        <title>Niche adaptation and genome expansion in the chlorophyll d-producing cyanobacterium Acaryochloris marina.</title>
        <authorList>
            <person name="Swingley W.D."/>
            <person name="Chen M."/>
            <person name="Cheung P.C."/>
            <person name="Conrad A.L."/>
            <person name="Dejesa L.C."/>
            <person name="Hao J."/>
            <person name="Honchak B.M."/>
            <person name="Karbach L.E."/>
            <person name="Kurdoglu A."/>
            <person name="Lahiri S."/>
            <person name="Mastrian S.D."/>
            <person name="Miyashita H."/>
            <person name="Page L."/>
            <person name="Ramakrishna P."/>
            <person name="Satoh S."/>
            <person name="Sattley W.M."/>
            <person name="Shimada Y."/>
            <person name="Taylor H.L."/>
            <person name="Tomo T."/>
            <person name="Tsuchiya T."/>
            <person name="Wang Z.T."/>
            <person name="Raymond J."/>
            <person name="Mimuro M."/>
            <person name="Blankenship R.E."/>
            <person name="Touchman J.W."/>
        </authorList>
    </citation>
    <scope>NUCLEOTIDE SEQUENCE [LARGE SCALE GENOMIC DNA]</scope>
    <source>
        <strain evidence="3">MBIC 11017</strain>
    </source>
</reference>
<dbReference type="AlphaFoldDB" id="B0C7U6"/>
<name>B0C7U6_ACAM1</name>
<evidence type="ECO:0000259" key="1">
    <source>
        <dbReference type="Pfam" id="PF09353"/>
    </source>
</evidence>
<dbReference type="EMBL" id="CP000828">
    <property type="protein sequence ID" value="ABW26487.1"/>
    <property type="molecule type" value="Genomic_DNA"/>
</dbReference>
<dbReference type="Proteomes" id="UP000000268">
    <property type="component" value="Chromosome"/>
</dbReference>
<evidence type="ECO:0000313" key="2">
    <source>
        <dbReference type="EMBL" id="ABW26487.1"/>
    </source>
</evidence>
<dbReference type="KEGG" id="amr:AM1_1459"/>
<dbReference type="Pfam" id="PF09353">
    <property type="entry name" value="DUF1995"/>
    <property type="match status" value="1"/>
</dbReference>
<protein>
    <recommendedName>
        <fullName evidence="1">DUF1995 domain-containing protein</fullName>
    </recommendedName>
</protein>
<dbReference type="OrthoDB" id="482920at2"/>
<dbReference type="eggNOG" id="ENOG502Z8MN">
    <property type="taxonomic scope" value="Bacteria"/>
</dbReference>
<accession>B0C7U6</accession>
<evidence type="ECO:0000313" key="3">
    <source>
        <dbReference type="Proteomes" id="UP000000268"/>
    </source>
</evidence>
<dbReference type="STRING" id="329726.AM1_1459"/>
<dbReference type="HOGENOM" id="CLU_098312_0_0_3"/>
<organism evidence="2 3">
    <name type="scientific">Acaryochloris marina (strain MBIC 11017)</name>
    <dbReference type="NCBI Taxonomy" id="329726"/>
    <lineage>
        <taxon>Bacteria</taxon>
        <taxon>Bacillati</taxon>
        <taxon>Cyanobacteriota</taxon>
        <taxon>Cyanophyceae</taxon>
        <taxon>Acaryochloridales</taxon>
        <taxon>Acaryochloridaceae</taxon>
        <taxon>Acaryochloris</taxon>
    </lineage>
</organism>
<proteinExistence type="predicted"/>
<dbReference type="PANTHER" id="PTHR35509:SF1">
    <property type="entry name" value="DOMAIN PROTEIN, PUTATIVE (DUF1995)-RELATED"/>
    <property type="match status" value="1"/>
</dbReference>
<dbReference type="RefSeq" id="WP_012162016.1">
    <property type="nucleotide sequence ID" value="NC_009925.1"/>
</dbReference>
<gene>
    <name evidence="2" type="ordered locus">AM1_1459</name>
</gene>
<keyword evidence="3" id="KW-1185">Reference proteome</keyword>
<feature type="domain" description="DUF1995" evidence="1">
    <location>
        <begin position="4"/>
        <end position="203"/>
    </location>
</feature>